<sequence length="68" mass="7442">MVLPVAIVFITVVNASRYEINLRLNCVSIEICGVFSIVYRYTECVVGSVSGVPVSLVQCVPVTPIVRR</sequence>
<protein>
    <submittedName>
        <fullName evidence="1">Uncharacterized protein</fullName>
    </submittedName>
</protein>
<gene>
    <name evidence="1" type="ORF">SAMN05192554_12028</name>
</gene>
<dbReference type="EMBL" id="FNIA01000020">
    <property type="protein sequence ID" value="SDN20161.1"/>
    <property type="molecule type" value="Genomic_DNA"/>
</dbReference>
<proteinExistence type="predicted"/>
<reference evidence="1 2" key="1">
    <citation type="submission" date="2016-10" db="EMBL/GenBank/DDBJ databases">
        <authorList>
            <person name="de Groot N.N."/>
        </authorList>
    </citation>
    <scope>NUCLEOTIDE SEQUENCE [LARGE SCALE GENOMIC DNA]</scope>
    <source>
        <strain evidence="2">EB21,IBRC-M 10013,KCTC 4048</strain>
    </source>
</reference>
<organism evidence="1 2">
    <name type="scientific">Haloarchaeobius iranensis</name>
    <dbReference type="NCBI Taxonomy" id="996166"/>
    <lineage>
        <taxon>Archaea</taxon>
        <taxon>Methanobacteriati</taxon>
        <taxon>Methanobacteriota</taxon>
        <taxon>Stenosarchaea group</taxon>
        <taxon>Halobacteria</taxon>
        <taxon>Halobacteriales</taxon>
        <taxon>Halorubellaceae</taxon>
        <taxon>Haloarchaeobius</taxon>
    </lineage>
</organism>
<evidence type="ECO:0000313" key="2">
    <source>
        <dbReference type="Proteomes" id="UP000199370"/>
    </source>
</evidence>
<evidence type="ECO:0000313" key="1">
    <source>
        <dbReference type="EMBL" id="SDN20161.1"/>
    </source>
</evidence>
<name>A0A1G9ZGL8_9EURY</name>
<keyword evidence="2" id="KW-1185">Reference proteome</keyword>
<accession>A0A1G9ZGL8</accession>
<dbReference type="Proteomes" id="UP000199370">
    <property type="component" value="Unassembled WGS sequence"/>
</dbReference>
<dbReference type="AlphaFoldDB" id="A0A1G9ZGL8"/>